<feature type="region of interest" description="Disordered" evidence="1">
    <location>
        <begin position="129"/>
        <end position="150"/>
    </location>
</feature>
<dbReference type="AlphaFoldDB" id="A0A291Q129"/>
<protein>
    <submittedName>
        <fullName evidence="2">Uncharacterized protein</fullName>
    </submittedName>
</protein>
<evidence type="ECO:0000313" key="3">
    <source>
        <dbReference type="Proteomes" id="UP000221011"/>
    </source>
</evidence>
<keyword evidence="3" id="KW-1185">Reference proteome</keyword>
<feature type="region of interest" description="Disordered" evidence="1">
    <location>
        <begin position="243"/>
        <end position="265"/>
    </location>
</feature>
<organism evidence="2 3">
    <name type="scientific">Streptomyces formicae</name>
    <dbReference type="NCBI Taxonomy" id="1616117"/>
    <lineage>
        <taxon>Bacteria</taxon>
        <taxon>Bacillati</taxon>
        <taxon>Actinomycetota</taxon>
        <taxon>Actinomycetes</taxon>
        <taxon>Kitasatosporales</taxon>
        <taxon>Streptomycetaceae</taxon>
        <taxon>Streptomyces</taxon>
    </lineage>
</organism>
<accession>A0A291Q129</accession>
<name>A0A291Q129_9ACTN</name>
<dbReference type="KEGG" id="sfk:KY5_0205c"/>
<dbReference type="RefSeq" id="WP_159072449.1">
    <property type="nucleotide sequence ID" value="NZ_CP022685.1"/>
</dbReference>
<sequence>MPRLPSRRRIGPWKPRTALLALVALAVIGGAAAMALPRDEGPRPVTVAEAQRLAMARFNTYDTGTMRVTVTLHDDSGTTTVRGLADYRAHRAVGRFTVDGAGRPDTGLIAWDAAGLAVSSAPARGADEVAGTTKAVARTSPRSWSPRAYTEDPLDNALRLVMALATDRPDNPQLLAQAGPRRLRDETLRGTAYTLFSGPRPRGSARDSESPLTYWVDEEGRLGRLEARIAPLPGPARVDLTAAPDGLRVPDRPWAAQAAAGTGRR</sequence>
<reference evidence="2 3" key="1">
    <citation type="submission" date="2017-08" db="EMBL/GenBank/DDBJ databases">
        <title>Complete Genome Sequence of Streptomyces formicae KY5, the formicamycin producer.</title>
        <authorList>
            <person name="Holmes N.A."/>
            <person name="Devine R."/>
            <person name="Qin Z."/>
            <person name="Seipke R.F."/>
            <person name="Wilkinson B."/>
            <person name="Hutchings M.I."/>
        </authorList>
    </citation>
    <scope>NUCLEOTIDE SEQUENCE [LARGE SCALE GENOMIC DNA]</scope>
    <source>
        <strain evidence="2 3">KY5</strain>
    </source>
</reference>
<dbReference type="EMBL" id="CP022685">
    <property type="protein sequence ID" value="ATL25223.1"/>
    <property type="molecule type" value="Genomic_DNA"/>
</dbReference>
<evidence type="ECO:0000313" key="2">
    <source>
        <dbReference type="EMBL" id="ATL25223.1"/>
    </source>
</evidence>
<dbReference type="Proteomes" id="UP000221011">
    <property type="component" value="Chromosome"/>
</dbReference>
<evidence type="ECO:0000256" key="1">
    <source>
        <dbReference type="SAM" id="MobiDB-lite"/>
    </source>
</evidence>
<proteinExistence type="predicted"/>
<gene>
    <name evidence="2" type="ORF">KY5_0205c</name>
</gene>